<evidence type="ECO:0000259" key="9">
    <source>
        <dbReference type="Pfam" id="PF16363"/>
    </source>
</evidence>
<dbReference type="RefSeq" id="WP_008381843.1">
    <property type="nucleotide sequence ID" value="NZ_BAOP01000045.1"/>
</dbReference>
<evidence type="ECO:0000256" key="8">
    <source>
        <dbReference type="RuleBase" id="RU004473"/>
    </source>
</evidence>
<dbReference type="NCBIfam" id="TIGR01181">
    <property type="entry name" value="dTDP_gluc_dehyt"/>
    <property type="match status" value="1"/>
</dbReference>
<dbReference type="EC" id="4.2.1.46" evidence="4 8"/>
<dbReference type="GO" id="GO:0009225">
    <property type="term" value="P:nucleotide-sugar metabolic process"/>
    <property type="evidence" value="ECO:0007669"/>
    <property type="project" value="InterPro"/>
</dbReference>
<comment type="cofactor">
    <cofactor evidence="2 8">
        <name>NAD(+)</name>
        <dbReference type="ChEBI" id="CHEBI:57540"/>
    </cofactor>
</comment>
<evidence type="ECO:0000256" key="1">
    <source>
        <dbReference type="ARBA" id="ARBA00001539"/>
    </source>
</evidence>
<sequence>MRVLVTGGAGFIGANFVLRTLATRPDVEVTVLDKFTYAANPTTLAPVANRIRVVRGDIADATVVDPLIAETDLVVNFAAESHNDNSLADPSSFVQTNLVGTYTLLESVRRHGVRLHHVSTDEVYGDLDLDDPARFTEETAYNPSSPYSSTKAGSDLLVRAWVRSFGITATISNCSNNYGPYQHVEKFIPRQITNVLTGVRPKLYGDGRNVRDWIHVDDHNDAVWTVIDRGVSGETYLIGADGEVDNRTVVEAILEALGQPRDAFDFVTDRAGHDRRYAIDSTRLRTELGWTPAYTDFSAGLAATVDWYRTHSDWWAGVKDGVERSYAETQQTIDPEGAR</sequence>
<dbReference type="EMBL" id="BAOP01000045">
    <property type="protein sequence ID" value="GAC81800.1"/>
    <property type="molecule type" value="Genomic_DNA"/>
</dbReference>
<dbReference type="STRING" id="410332.SAMN04488550_0655"/>
<dbReference type="SUPFAM" id="SSF51735">
    <property type="entry name" value="NAD(P)-binding Rossmann-fold domains"/>
    <property type="match status" value="1"/>
</dbReference>
<dbReference type="InterPro" id="IPR036291">
    <property type="entry name" value="NAD(P)-bd_dom_sf"/>
</dbReference>
<dbReference type="Pfam" id="PF16363">
    <property type="entry name" value="GDP_Man_Dehyd"/>
    <property type="match status" value="1"/>
</dbReference>
<comment type="catalytic activity">
    <reaction evidence="1 8">
        <text>dTDP-alpha-D-glucose = dTDP-4-dehydro-6-deoxy-alpha-D-glucose + H2O</text>
        <dbReference type="Rhea" id="RHEA:17221"/>
        <dbReference type="ChEBI" id="CHEBI:15377"/>
        <dbReference type="ChEBI" id="CHEBI:57477"/>
        <dbReference type="ChEBI" id="CHEBI:57649"/>
        <dbReference type="EC" id="4.2.1.46"/>
    </reaction>
</comment>
<keyword evidence="11" id="KW-1185">Reference proteome</keyword>
<comment type="caution">
    <text evidence="10">The sequence shown here is derived from an EMBL/GenBank/DDBJ whole genome shotgun (WGS) entry which is preliminary data.</text>
</comment>
<evidence type="ECO:0000313" key="11">
    <source>
        <dbReference type="Proteomes" id="UP000035009"/>
    </source>
</evidence>
<keyword evidence="7 8" id="KW-0456">Lyase</keyword>
<dbReference type="CDD" id="cd05246">
    <property type="entry name" value="dTDP_GD_SDR_e"/>
    <property type="match status" value="1"/>
</dbReference>
<dbReference type="InterPro" id="IPR016040">
    <property type="entry name" value="NAD(P)-bd_dom"/>
</dbReference>
<evidence type="ECO:0000256" key="2">
    <source>
        <dbReference type="ARBA" id="ARBA00001911"/>
    </source>
</evidence>
<protein>
    <recommendedName>
        <fullName evidence="5 8">dTDP-glucose 4,6-dehydratase</fullName>
        <ecNumber evidence="4 8">4.2.1.46</ecNumber>
    </recommendedName>
</protein>
<dbReference type="InterPro" id="IPR005888">
    <property type="entry name" value="dTDP_Gluc_deHydtase"/>
</dbReference>
<organism evidence="10 11">
    <name type="scientific">Gordonia malaquae NBRC 108250</name>
    <dbReference type="NCBI Taxonomy" id="1223542"/>
    <lineage>
        <taxon>Bacteria</taxon>
        <taxon>Bacillati</taxon>
        <taxon>Actinomycetota</taxon>
        <taxon>Actinomycetes</taxon>
        <taxon>Mycobacteriales</taxon>
        <taxon>Gordoniaceae</taxon>
        <taxon>Gordonia</taxon>
    </lineage>
</organism>
<dbReference type="Gene3D" id="3.90.25.10">
    <property type="entry name" value="UDP-galactose 4-epimerase, domain 1"/>
    <property type="match status" value="1"/>
</dbReference>
<evidence type="ECO:0000256" key="3">
    <source>
        <dbReference type="ARBA" id="ARBA00008178"/>
    </source>
</evidence>
<gene>
    <name evidence="10" type="primary">rmlB</name>
    <name evidence="10" type="ORF">GM1_045_00170</name>
</gene>
<evidence type="ECO:0000256" key="7">
    <source>
        <dbReference type="ARBA" id="ARBA00023239"/>
    </source>
</evidence>
<feature type="domain" description="NAD(P)-binding" evidence="9">
    <location>
        <begin position="4"/>
        <end position="295"/>
    </location>
</feature>
<dbReference type="Gene3D" id="3.40.50.720">
    <property type="entry name" value="NAD(P)-binding Rossmann-like Domain"/>
    <property type="match status" value="1"/>
</dbReference>
<reference evidence="10 11" key="1">
    <citation type="submission" date="2013-02" db="EMBL/GenBank/DDBJ databases">
        <title>Whole genome shotgun sequence of Gordonia malaquae NBRC 108250.</title>
        <authorList>
            <person name="Yoshida I."/>
            <person name="Hosoyama A."/>
            <person name="Tsuchikane K."/>
            <person name="Ando Y."/>
            <person name="Baba S."/>
            <person name="Ohji S."/>
            <person name="Hamada M."/>
            <person name="Tamura T."/>
            <person name="Yamazoe A."/>
            <person name="Yamazaki S."/>
            <person name="Fujita N."/>
        </authorList>
    </citation>
    <scope>NUCLEOTIDE SEQUENCE [LARGE SCALE GENOMIC DNA]</scope>
    <source>
        <strain evidence="10 11">NBRC 108250</strain>
    </source>
</reference>
<dbReference type="GO" id="GO:0008460">
    <property type="term" value="F:dTDP-glucose 4,6-dehydratase activity"/>
    <property type="evidence" value="ECO:0007669"/>
    <property type="project" value="UniProtKB-EC"/>
</dbReference>
<keyword evidence="6" id="KW-0520">NAD</keyword>
<evidence type="ECO:0000256" key="5">
    <source>
        <dbReference type="ARBA" id="ARBA00016977"/>
    </source>
</evidence>
<evidence type="ECO:0000256" key="6">
    <source>
        <dbReference type="ARBA" id="ARBA00023027"/>
    </source>
</evidence>
<name>M3UNR3_GORML</name>
<dbReference type="AlphaFoldDB" id="M3UNR3"/>
<comment type="similarity">
    <text evidence="3 8">Belongs to the NAD(P)-dependent epimerase/dehydratase family. dTDP-glucose dehydratase subfamily.</text>
</comment>
<proteinExistence type="inferred from homology"/>
<accession>M3UNR3</accession>
<dbReference type="OrthoDB" id="9801785at2"/>
<dbReference type="PANTHER" id="PTHR43000">
    <property type="entry name" value="DTDP-D-GLUCOSE 4,6-DEHYDRATASE-RELATED"/>
    <property type="match status" value="1"/>
</dbReference>
<evidence type="ECO:0000313" key="10">
    <source>
        <dbReference type="EMBL" id="GAC81800.1"/>
    </source>
</evidence>
<evidence type="ECO:0000256" key="4">
    <source>
        <dbReference type="ARBA" id="ARBA00011990"/>
    </source>
</evidence>
<dbReference type="eggNOG" id="COG1088">
    <property type="taxonomic scope" value="Bacteria"/>
</dbReference>
<dbReference type="Proteomes" id="UP000035009">
    <property type="component" value="Unassembled WGS sequence"/>
</dbReference>